<evidence type="ECO:0000256" key="6">
    <source>
        <dbReference type="ARBA" id="ARBA00023242"/>
    </source>
</evidence>
<dbReference type="InterPro" id="IPR036834">
    <property type="entry name" value="Bcl-2-like_sf"/>
</dbReference>
<evidence type="ECO:0000256" key="7">
    <source>
        <dbReference type="SAM" id="MobiDB-lite"/>
    </source>
</evidence>
<evidence type="ECO:0000256" key="5">
    <source>
        <dbReference type="ARBA" id="ARBA00022703"/>
    </source>
</evidence>
<evidence type="ECO:0000313" key="9">
    <source>
        <dbReference type="EMBL" id="KAK1151594.1"/>
    </source>
</evidence>
<organism evidence="9 10">
    <name type="scientific">Acipenser oxyrinchus oxyrinchus</name>
    <dbReference type="NCBI Taxonomy" id="40147"/>
    <lineage>
        <taxon>Eukaryota</taxon>
        <taxon>Metazoa</taxon>
        <taxon>Chordata</taxon>
        <taxon>Craniata</taxon>
        <taxon>Vertebrata</taxon>
        <taxon>Euteleostomi</taxon>
        <taxon>Actinopterygii</taxon>
        <taxon>Chondrostei</taxon>
        <taxon>Acipenseriformes</taxon>
        <taxon>Acipenseridae</taxon>
        <taxon>Acipenser</taxon>
    </lineage>
</organism>
<dbReference type="PROSITE" id="PS50062">
    <property type="entry name" value="BCL2_FAMILY"/>
    <property type="match status" value="1"/>
</dbReference>
<accession>A0AAD8FSH9</accession>
<dbReference type="SMART" id="SM00337">
    <property type="entry name" value="BCL"/>
    <property type="match status" value="1"/>
</dbReference>
<feature type="region of interest" description="Disordered" evidence="7">
    <location>
        <begin position="81"/>
        <end position="112"/>
    </location>
</feature>
<dbReference type="GO" id="GO:0001836">
    <property type="term" value="P:release of cytochrome c from mitochondria"/>
    <property type="evidence" value="ECO:0007669"/>
    <property type="project" value="TreeGrafter"/>
</dbReference>
<dbReference type="GO" id="GO:0005741">
    <property type="term" value="C:mitochondrial outer membrane"/>
    <property type="evidence" value="ECO:0007669"/>
    <property type="project" value="TreeGrafter"/>
</dbReference>
<dbReference type="Gene3D" id="1.10.437.10">
    <property type="entry name" value="Blc2-like"/>
    <property type="match status" value="1"/>
</dbReference>
<dbReference type="GO" id="GO:0008053">
    <property type="term" value="P:mitochondrial fusion"/>
    <property type="evidence" value="ECO:0007669"/>
    <property type="project" value="TreeGrafter"/>
</dbReference>
<evidence type="ECO:0000313" key="10">
    <source>
        <dbReference type="Proteomes" id="UP001230051"/>
    </source>
</evidence>
<proteinExistence type="inferred from homology"/>
<comment type="caution">
    <text evidence="9">The sequence shown here is derived from an EMBL/GenBank/DDBJ whole genome shotgun (WGS) entry which is preliminary data.</text>
</comment>
<dbReference type="GO" id="GO:0051400">
    <property type="term" value="F:BH domain binding"/>
    <property type="evidence" value="ECO:0007669"/>
    <property type="project" value="TreeGrafter"/>
</dbReference>
<dbReference type="InterPro" id="IPR026298">
    <property type="entry name" value="Bcl-2_fam"/>
</dbReference>
<feature type="domain" description="Bcl-2 Bcl-2 homology region 1-3" evidence="8">
    <location>
        <begin position="153"/>
        <end position="252"/>
    </location>
</feature>
<evidence type="ECO:0000256" key="2">
    <source>
        <dbReference type="ARBA" id="ARBA00004496"/>
    </source>
</evidence>
<dbReference type="GO" id="GO:0005634">
    <property type="term" value="C:nucleus"/>
    <property type="evidence" value="ECO:0007669"/>
    <property type="project" value="UniProtKB-SubCell"/>
</dbReference>
<dbReference type="PRINTS" id="PR01866">
    <property type="entry name" value="APOPREGMCL1"/>
</dbReference>
<evidence type="ECO:0000256" key="3">
    <source>
        <dbReference type="ARBA" id="ARBA00009458"/>
    </source>
</evidence>
<dbReference type="InterPro" id="IPR046371">
    <property type="entry name" value="Bcl-2_BH1-3"/>
</dbReference>
<dbReference type="GO" id="GO:0008630">
    <property type="term" value="P:intrinsic apoptotic signaling pathway in response to DNA damage"/>
    <property type="evidence" value="ECO:0007669"/>
    <property type="project" value="TreeGrafter"/>
</dbReference>
<name>A0AAD8FSH9_ACIOX</name>
<gene>
    <name evidence="9" type="primary">MCL1</name>
    <name evidence="9" type="ORF">AOXY_G32457</name>
</gene>
<dbReference type="InterPro" id="IPR002475">
    <property type="entry name" value="Bcl2-like"/>
</dbReference>
<dbReference type="AlphaFoldDB" id="A0AAD8FSH9"/>
<dbReference type="GO" id="GO:0097192">
    <property type="term" value="P:extrinsic apoptotic signaling pathway in absence of ligand"/>
    <property type="evidence" value="ECO:0007669"/>
    <property type="project" value="TreeGrafter"/>
</dbReference>
<evidence type="ECO:0000259" key="8">
    <source>
        <dbReference type="SMART" id="SM00337"/>
    </source>
</evidence>
<comment type="similarity">
    <text evidence="3">Belongs to the Bcl-2 family.</text>
</comment>
<evidence type="ECO:0000256" key="1">
    <source>
        <dbReference type="ARBA" id="ARBA00004123"/>
    </source>
</evidence>
<dbReference type="FunFam" id="1.10.437.10:FF:000017">
    <property type="entry name" value="MCL1, BCL2 family apoptosis regulator"/>
    <property type="match status" value="1"/>
</dbReference>
<dbReference type="Proteomes" id="UP001230051">
    <property type="component" value="Unassembled WGS sequence"/>
</dbReference>
<dbReference type="EMBL" id="JAGXEW010000051">
    <property type="protein sequence ID" value="KAK1151594.1"/>
    <property type="molecule type" value="Genomic_DNA"/>
</dbReference>
<dbReference type="GO" id="GO:0042981">
    <property type="term" value="P:regulation of apoptotic process"/>
    <property type="evidence" value="ECO:0007669"/>
    <property type="project" value="InterPro"/>
</dbReference>
<sequence>MSLTLLDLKRATSNTVVQLNLCCEAATRTEPELRSFGSQTNPRAEKAEEGELDGCGADEVDFCPGSSKPVRNGFKVKMLSPFPINPNEDGSLPSSPDSPSSPISGAVPGFEEPQLDGQLEQETRALVEDYLRSYAGLQAARMSRKQNKPLETLRRVSDGVIEKHRYAFNGIINKLNVGQEMEVGIVTDVAENLFSDGTTNWGRVVSLVAFGAVVARHLKQSGLEHCIEPLGESISSFLLRDKRAWMIENGAWEGFVDFFHVEDAESSVRNALMTFAGLAGIGAGIALLMR</sequence>
<keyword evidence="5" id="KW-0053">Apoptosis</keyword>
<keyword evidence="10" id="KW-1185">Reference proteome</keyword>
<dbReference type="Pfam" id="PF00452">
    <property type="entry name" value="Bcl-2"/>
    <property type="match status" value="1"/>
</dbReference>
<comment type="subcellular location">
    <subcellularLocation>
        <location evidence="2">Cytoplasm</location>
    </subcellularLocation>
    <subcellularLocation>
        <location evidence="1">Nucleus</location>
    </subcellularLocation>
</comment>
<feature type="region of interest" description="Disordered" evidence="7">
    <location>
        <begin position="30"/>
        <end position="54"/>
    </location>
</feature>
<keyword evidence="6" id="KW-0539">Nucleus</keyword>
<evidence type="ECO:0000256" key="4">
    <source>
        <dbReference type="ARBA" id="ARBA00022490"/>
    </source>
</evidence>
<dbReference type="GO" id="GO:0015267">
    <property type="term" value="F:channel activity"/>
    <property type="evidence" value="ECO:0007669"/>
    <property type="project" value="TreeGrafter"/>
</dbReference>
<dbReference type="PRINTS" id="PR01862">
    <property type="entry name" value="BCL2FAMILY"/>
</dbReference>
<dbReference type="PANTHER" id="PTHR11256">
    <property type="entry name" value="BCL-2 RELATED"/>
    <property type="match status" value="1"/>
</dbReference>
<feature type="compositionally biased region" description="Low complexity" evidence="7">
    <location>
        <begin position="91"/>
        <end position="104"/>
    </location>
</feature>
<protein>
    <submittedName>
        <fullName evidence="9">Induced myeloid leukemia cell differentiation protein Mcl-1</fullName>
    </submittedName>
</protein>
<dbReference type="PANTHER" id="PTHR11256:SF46">
    <property type="entry name" value="INDUCED MYELOID LEUKEMIA CELL DIFFERENTIATION PROTEIN MCL-1"/>
    <property type="match status" value="1"/>
</dbReference>
<dbReference type="CDD" id="cd06845">
    <property type="entry name" value="Bcl-2_like"/>
    <property type="match status" value="1"/>
</dbReference>
<reference evidence="9" key="1">
    <citation type="submission" date="2022-02" db="EMBL/GenBank/DDBJ databases">
        <title>Atlantic sturgeon de novo genome assembly.</title>
        <authorList>
            <person name="Stock M."/>
            <person name="Klopp C."/>
            <person name="Guiguen Y."/>
            <person name="Cabau C."/>
            <person name="Parinello H."/>
            <person name="Santidrian Yebra-Pimentel E."/>
            <person name="Kuhl H."/>
            <person name="Dirks R.P."/>
            <person name="Guessner J."/>
            <person name="Wuertz S."/>
            <person name="Du K."/>
            <person name="Schartl M."/>
        </authorList>
    </citation>
    <scope>NUCLEOTIDE SEQUENCE</scope>
    <source>
        <strain evidence="9">STURGEONOMICS-FGT-2020</strain>
        <tissue evidence="9">Whole blood</tissue>
    </source>
</reference>
<dbReference type="SUPFAM" id="SSF56854">
    <property type="entry name" value="Bcl-2 inhibitors of programmed cell death"/>
    <property type="match status" value="1"/>
</dbReference>
<dbReference type="InterPro" id="IPR013281">
    <property type="entry name" value="Apop_reg_Mc1"/>
</dbReference>
<keyword evidence="4" id="KW-0963">Cytoplasm</keyword>